<sequence length="249" mass="27504">MSLIVRRSFEQAAASILRALSAQKISIQFSENDIFDFSCNGTPIFYHSGADTGRNFSATRERIERLGFPTSGKRVLVFLLNDGDTHPDFIRWVNLYCGIRFTVLLCWEESEVITLLASLCRSRSSIGSRPNPSAPPTTGDPVPILLAALTQSPQVVSRPDVIRICNLKPTVRDLLKLSSADIQQLPGIGEKKSVRLETLFNTPFQLKSQPKVVDFAAGPQQEQPGKGLSGILQRLREEEMTEMEGSPTA</sequence>
<dbReference type="InterPro" id="IPR011335">
    <property type="entry name" value="Restrct_endonuc-II-like"/>
</dbReference>
<evidence type="ECO:0000313" key="1">
    <source>
        <dbReference type="EMBL" id="CAD2214747.1"/>
    </source>
</evidence>
<dbReference type="Gene3D" id="1.10.150.20">
    <property type="entry name" value="5' to 3' exonuclease, C-terminal subdomain"/>
    <property type="match status" value="1"/>
</dbReference>
<reference evidence="1 2" key="1">
    <citation type="submission" date="2020-08" db="EMBL/GenBank/DDBJ databases">
        <authorList>
            <person name="Newling K."/>
            <person name="Davey J."/>
            <person name="Forrester S."/>
        </authorList>
    </citation>
    <scope>NUCLEOTIDE SEQUENCE [LARGE SCALE GENOMIC DNA]</scope>
    <source>
        <strain evidence="2">Crithidia deanei Carvalho (ATCC PRA-265)</strain>
    </source>
</reference>
<dbReference type="EMBL" id="LR877148">
    <property type="protein sequence ID" value="CAD2214747.1"/>
    <property type="molecule type" value="Genomic_DNA"/>
</dbReference>
<name>A0A7G2C7G2_9TRYP</name>
<dbReference type="Proteomes" id="UP000515908">
    <property type="component" value="Chromosome 04"/>
</dbReference>
<gene>
    <name evidence="1" type="ORF">ADEAN_000219800</name>
</gene>
<evidence type="ECO:0000313" key="2">
    <source>
        <dbReference type="Proteomes" id="UP000515908"/>
    </source>
</evidence>
<protein>
    <submittedName>
        <fullName evidence="1">Uncharacterized protein</fullName>
    </submittedName>
</protein>
<dbReference type="AlphaFoldDB" id="A0A7G2C7G2"/>
<organism evidence="1 2">
    <name type="scientific">Angomonas deanei</name>
    <dbReference type="NCBI Taxonomy" id="59799"/>
    <lineage>
        <taxon>Eukaryota</taxon>
        <taxon>Discoba</taxon>
        <taxon>Euglenozoa</taxon>
        <taxon>Kinetoplastea</taxon>
        <taxon>Metakinetoplastina</taxon>
        <taxon>Trypanosomatida</taxon>
        <taxon>Trypanosomatidae</taxon>
        <taxon>Strigomonadinae</taxon>
        <taxon>Angomonas</taxon>
    </lineage>
</organism>
<proteinExistence type="predicted"/>
<dbReference type="VEuPathDB" id="TriTrypDB:ADEAN_000219800"/>
<keyword evidence="2" id="KW-1185">Reference proteome</keyword>
<dbReference type="SUPFAM" id="SSF52980">
    <property type="entry name" value="Restriction endonuclease-like"/>
    <property type="match status" value="1"/>
</dbReference>
<dbReference type="GO" id="GO:0006281">
    <property type="term" value="P:DNA repair"/>
    <property type="evidence" value="ECO:0007669"/>
    <property type="project" value="UniProtKB-ARBA"/>
</dbReference>
<accession>A0A7G2C7G2</accession>
<dbReference type="OrthoDB" id="10262814at2759"/>